<comment type="similarity">
    <text evidence="2">Belongs to the DNA polymerase delta/II small subunit family.</text>
</comment>
<proteinExistence type="inferred from homology"/>
<sequence length="479" mass="53941">MVKRKSEQFLKEPSKNEQSSVLTRSEYEYSNSVSKEKYILQNKSFNQQFSHLYLVRLSQLKDRVTKRAISHLGNKQADIAKRIMYLNEEGANIVVGTLYKDMKLKPNILLEYTKERYIDADIPKTVSDIEEEDGVTKHRITPEDVFVLEDETGRIKLILDEVKDKHKQLLNDLVTGVIIAVLGEQDHNGHLVVKDIILHDLPKQSPQKSLNEDAYVALVSGLLIGSPKSNILSMQTMIDYICGVVGGSEDHEQSAKIIRVIFAGDSVSAPDRMEGEIFGVRGSLRHKEKQSLVERMKQMDSLVKQLCASVDVDIMPGEQDPANGTQPQQPLHPSMLPESSRFTSTHLTCNPYAFTLNGCNFLGTSGQNIEDVKKYSNCDSSIEIMESMMRWAHIAPTAPDTLNCYAFEEMDPFVIDETPHVFFAGNQNAYETKKIEGVNGAKSLLISLPCFAKEPMIVLVNIRTLECHPVKFNINSEYI</sequence>
<dbReference type="GO" id="GO:0003677">
    <property type="term" value="F:DNA binding"/>
    <property type="evidence" value="ECO:0007669"/>
    <property type="project" value="InterPro"/>
</dbReference>
<dbReference type="GO" id="GO:0043625">
    <property type="term" value="C:delta DNA polymerase complex"/>
    <property type="evidence" value="ECO:0007669"/>
    <property type="project" value="TreeGrafter"/>
</dbReference>
<dbReference type="CDD" id="cd07387">
    <property type="entry name" value="MPP_PolD2_C"/>
    <property type="match status" value="1"/>
</dbReference>
<dbReference type="GO" id="GO:0006271">
    <property type="term" value="P:DNA strand elongation involved in DNA replication"/>
    <property type="evidence" value="ECO:0007669"/>
    <property type="project" value="TreeGrafter"/>
</dbReference>
<evidence type="ECO:0000256" key="1">
    <source>
        <dbReference type="ARBA" id="ARBA00004123"/>
    </source>
</evidence>
<dbReference type="FunFam" id="3.60.21.50:FF:000002">
    <property type="entry name" value="DNA polymerase delta small subunit"/>
    <property type="match status" value="1"/>
</dbReference>
<evidence type="ECO:0000256" key="2">
    <source>
        <dbReference type="ARBA" id="ARBA00006035"/>
    </source>
</evidence>
<organism evidence="7 8">
    <name type="scientific">Acrasis kona</name>
    <dbReference type="NCBI Taxonomy" id="1008807"/>
    <lineage>
        <taxon>Eukaryota</taxon>
        <taxon>Discoba</taxon>
        <taxon>Heterolobosea</taxon>
        <taxon>Tetramitia</taxon>
        <taxon>Eutetramitia</taxon>
        <taxon>Acrasidae</taxon>
        <taxon>Acrasis</taxon>
    </lineage>
</organism>
<protein>
    <submittedName>
        <fullName evidence="7">DNA polymerase delta subunit 2</fullName>
    </submittedName>
</protein>
<accession>A0AAW2YWF6</accession>
<evidence type="ECO:0000313" key="7">
    <source>
        <dbReference type="EMBL" id="KAL0481811.1"/>
    </source>
</evidence>
<dbReference type="Gene3D" id="2.40.50.430">
    <property type="match status" value="1"/>
</dbReference>
<dbReference type="PANTHER" id="PTHR10416:SF0">
    <property type="entry name" value="DNA POLYMERASE DELTA SUBUNIT 2"/>
    <property type="match status" value="1"/>
</dbReference>
<dbReference type="Pfam" id="PF04042">
    <property type="entry name" value="DNA_pol_E_B"/>
    <property type="match status" value="1"/>
</dbReference>
<name>A0AAW2YWF6_9EUKA</name>
<dbReference type="Proteomes" id="UP001431209">
    <property type="component" value="Unassembled WGS sequence"/>
</dbReference>
<keyword evidence="4" id="KW-0539">Nucleus</keyword>
<comment type="caution">
    <text evidence="7">The sequence shown here is derived from an EMBL/GenBank/DDBJ whole genome shotgun (WGS) entry which is preliminary data.</text>
</comment>
<feature type="domain" description="DNA polymerase alpha/delta/epsilon subunit B" evidence="5">
    <location>
        <begin position="216"/>
        <end position="430"/>
    </location>
</feature>
<dbReference type="GO" id="GO:1902969">
    <property type="term" value="P:mitotic DNA replication"/>
    <property type="evidence" value="ECO:0007669"/>
    <property type="project" value="UniProtKB-ARBA"/>
</dbReference>
<evidence type="ECO:0000256" key="3">
    <source>
        <dbReference type="ARBA" id="ARBA00022705"/>
    </source>
</evidence>
<keyword evidence="3" id="KW-0235">DNA replication</keyword>
<dbReference type="AlphaFoldDB" id="A0AAW2YWF6"/>
<feature type="domain" description="DNA polymerase delta subunit OB-fold" evidence="6">
    <location>
        <begin position="48"/>
        <end position="196"/>
    </location>
</feature>
<dbReference type="Gene3D" id="3.60.21.50">
    <property type="match status" value="1"/>
</dbReference>
<dbReference type="InterPro" id="IPR040663">
    <property type="entry name" value="DNA_pol_D_N"/>
</dbReference>
<reference evidence="7 8" key="1">
    <citation type="submission" date="2024-03" db="EMBL/GenBank/DDBJ databases">
        <title>The Acrasis kona genome and developmental transcriptomes reveal deep origins of eukaryotic multicellular pathways.</title>
        <authorList>
            <person name="Sheikh S."/>
            <person name="Fu C.-J."/>
            <person name="Brown M.W."/>
            <person name="Baldauf S.L."/>
        </authorList>
    </citation>
    <scope>NUCLEOTIDE SEQUENCE [LARGE SCALE GENOMIC DNA]</scope>
    <source>
        <strain evidence="7 8">ATCC MYA-3509</strain>
    </source>
</reference>
<gene>
    <name evidence="7" type="ORF">AKO1_012406</name>
</gene>
<evidence type="ECO:0000259" key="5">
    <source>
        <dbReference type="Pfam" id="PF04042"/>
    </source>
</evidence>
<evidence type="ECO:0000259" key="6">
    <source>
        <dbReference type="Pfam" id="PF18018"/>
    </source>
</evidence>
<dbReference type="InterPro" id="IPR024826">
    <property type="entry name" value="DNA_pol_delta/II_ssu"/>
</dbReference>
<dbReference type="InterPro" id="IPR041863">
    <property type="entry name" value="PolD2_C"/>
</dbReference>
<dbReference type="InterPro" id="IPR007185">
    <property type="entry name" value="DNA_pol_a/d/e_bsu"/>
</dbReference>
<dbReference type="PANTHER" id="PTHR10416">
    <property type="entry name" value="DNA POLYMERASE DELTA SUBUNIT 2"/>
    <property type="match status" value="1"/>
</dbReference>
<keyword evidence="8" id="KW-1185">Reference proteome</keyword>
<evidence type="ECO:0000256" key="4">
    <source>
        <dbReference type="ARBA" id="ARBA00023242"/>
    </source>
</evidence>
<comment type="subcellular location">
    <subcellularLocation>
        <location evidence="1">Nucleus</location>
    </subcellularLocation>
</comment>
<dbReference type="EMBL" id="JAOPGA020000795">
    <property type="protein sequence ID" value="KAL0481811.1"/>
    <property type="molecule type" value="Genomic_DNA"/>
</dbReference>
<dbReference type="Pfam" id="PF18018">
    <property type="entry name" value="DNA_pol_D_N"/>
    <property type="match status" value="1"/>
</dbReference>
<evidence type="ECO:0000313" key="8">
    <source>
        <dbReference type="Proteomes" id="UP001431209"/>
    </source>
</evidence>